<organism evidence="2 3">
    <name type="scientific">Ceratopteris richardii</name>
    <name type="common">Triangle waterfern</name>
    <dbReference type="NCBI Taxonomy" id="49495"/>
    <lineage>
        <taxon>Eukaryota</taxon>
        <taxon>Viridiplantae</taxon>
        <taxon>Streptophyta</taxon>
        <taxon>Embryophyta</taxon>
        <taxon>Tracheophyta</taxon>
        <taxon>Polypodiopsida</taxon>
        <taxon>Polypodiidae</taxon>
        <taxon>Polypodiales</taxon>
        <taxon>Pteridineae</taxon>
        <taxon>Pteridaceae</taxon>
        <taxon>Parkerioideae</taxon>
        <taxon>Ceratopteris</taxon>
    </lineage>
</organism>
<dbReference type="AlphaFoldDB" id="A0A8T2UG60"/>
<gene>
    <name evidence="2" type="ORF">KP509_07G042600</name>
</gene>
<dbReference type="OrthoDB" id="2859977at2759"/>
<dbReference type="Proteomes" id="UP000825935">
    <property type="component" value="Chromosome 7"/>
</dbReference>
<dbReference type="InterPro" id="IPR040602">
    <property type="entry name" value="Cucumopine_C"/>
</dbReference>
<reference evidence="2" key="1">
    <citation type="submission" date="2021-08" db="EMBL/GenBank/DDBJ databases">
        <title>WGS assembly of Ceratopteris richardii.</title>
        <authorList>
            <person name="Marchant D.B."/>
            <person name="Chen G."/>
            <person name="Jenkins J."/>
            <person name="Shu S."/>
            <person name="Leebens-Mack J."/>
            <person name="Grimwood J."/>
            <person name="Schmutz J."/>
            <person name="Soltis P."/>
            <person name="Soltis D."/>
            <person name="Chen Z.-H."/>
        </authorList>
    </citation>
    <scope>NUCLEOTIDE SEQUENCE</scope>
    <source>
        <strain evidence="2">Whitten #5841</strain>
        <tissue evidence="2">Leaf</tissue>
    </source>
</reference>
<accession>A0A8T2UG60</accession>
<evidence type="ECO:0000259" key="1">
    <source>
        <dbReference type="Pfam" id="PF18631"/>
    </source>
</evidence>
<dbReference type="SMR" id="A0A8T2UG60"/>
<sequence length="336" mass="37889">MSGTHFSSLSEVSALIAAARNRLLSSRRPKCLSDIYSGQLQNQAGTNGQFFSTFDFANGLIRDASMCTWYSIVKLAEDSRFSIDHIITIIDTFDAPFSNYLRYSGFPELAQLVTALQRHLPLAKDRKELITAVREFCGYYNLLAAWSFHLYPWSLSNQFRYKERMIKASPTIADLCRRVRIQHGQKVKLSWMVMNEDDPSQFLGEVSAVLAVKENPELCDDFIAALEPKGFRALQVHAVVSGESMYAWVPLVSTARVRVKERQCDAPIGRIRYSQNTGNKMIIQYGPVTEDIETPVLGEVDATDLETLREVGQKVLQNTFAAAEAKKEIWTSVRLA</sequence>
<dbReference type="EMBL" id="CM035412">
    <property type="protein sequence ID" value="KAH7432836.1"/>
    <property type="molecule type" value="Genomic_DNA"/>
</dbReference>
<evidence type="ECO:0000313" key="3">
    <source>
        <dbReference type="Proteomes" id="UP000825935"/>
    </source>
</evidence>
<feature type="domain" description="Cucumopine synthase C-terminal helical bundle" evidence="1">
    <location>
        <begin position="28"/>
        <end position="150"/>
    </location>
</feature>
<dbReference type="Gene3D" id="2.40.100.20">
    <property type="match status" value="1"/>
</dbReference>
<name>A0A8T2UG60_CERRI</name>
<proteinExistence type="predicted"/>
<evidence type="ECO:0000313" key="2">
    <source>
        <dbReference type="EMBL" id="KAH7432836.1"/>
    </source>
</evidence>
<comment type="caution">
    <text evidence="2">The sequence shown here is derived from an EMBL/GenBank/DDBJ whole genome shotgun (WGS) entry which is preliminary data.</text>
</comment>
<keyword evidence="3" id="KW-1185">Reference proteome</keyword>
<dbReference type="Pfam" id="PF18631">
    <property type="entry name" value="Cucumopine_C"/>
    <property type="match status" value="1"/>
</dbReference>
<protein>
    <recommendedName>
        <fullName evidence="1">Cucumopine synthase C-terminal helical bundle domain-containing protein</fullName>
    </recommendedName>
</protein>